<keyword evidence="4" id="KW-1185">Reference proteome</keyword>
<feature type="region of interest" description="Disordered" evidence="1">
    <location>
        <begin position="506"/>
        <end position="527"/>
    </location>
</feature>
<dbReference type="GO" id="GO:0030427">
    <property type="term" value="C:site of polarized growth"/>
    <property type="evidence" value="ECO:0007669"/>
    <property type="project" value="TreeGrafter"/>
</dbReference>
<dbReference type="GO" id="GO:0030010">
    <property type="term" value="P:establishment of cell polarity"/>
    <property type="evidence" value="ECO:0007669"/>
    <property type="project" value="TreeGrafter"/>
</dbReference>
<feature type="compositionally biased region" description="Low complexity" evidence="1">
    <location>
        <begin position="440"/>
        <end position="449"/>
    </location>
</feature>
<feature type="region of interest" description="Disordered" evidence="1">
    <location>
        <begin position="1"/>
        <end position="268"/>
    </location>
</feature>
<keyword evidence="2" id="KW-1133">Transmembrane helix</keyword>
<name>A0A8K0WUB6_9HYPO</name>
<keyword evidence="2" id="KW-0472">Membrane</keyword>
<reference evidence="3" key="1">
    <citation type="journal article" date="2021" name="Nat. Commun.">
        <title>Genetic determinants of endophytism in the Arabidopsis root mycobiome.</title>
        <authorList>
            <person name="Mesny F."/>
            <person name="Miyauchi S."/>
            <person name="Thiergart T."/>
            <person name="Pickel B."/>
            <person name="Atanasova L."/>
            <person name="Karlsson M."/>
            <person name="Huettel B."/>
            <person name="Barry K.W."/>
            <person name="Haridas S."/>
            <person name="Chen C."/>
            <person name="Bauer D."/>
            <person name="Andreopoulos W."/>
            <person name="Pangilinan J."/>
            <person name="LaButti K."/>
            <person name="Riley R."/>
            <person name="Lipzen A."/>
            <person name="Clum A."/>
            <person name="Drula E."/>
            <person name="Henrissat B."/>
            <person name="Kohler A."/>
            <person name="Grigoriev I.V."/>
            <person name="Martin F.M."/>
            <person name="Hacquard S."/>
        </authorList>
    </citation>
    <scope>NUCLEOTIDE SEQUENCE</scope>
    <source>
        <strain evidence="3">MPI-CAGE-CH-0235</strain>
    </source>
</reference>
<dbReference type="AlphaFoldDB" id="A0A8K0WUB6"/>
<evidence type="ECO:0000313" key="4">
    <source>
        <dbReference type="Proteomes" id="UP000813444"/>
    </source>
</evidence>
<evidence type="ECO:0000256" key="1">
    <source>
        <dbReference type="SAM" id="MobiDB-lite"/>
    </source>
</evidence>
<proteinExistence type="predicted"/>
<dbReference type="GO" id="GO:0001402">
    <property type="term" value="P:signal transduction involved in filamentous growth"/>
    <property type="evidence" value="ECO:0007669"/>
    <property type="project" value="TreeGrafter"/>
</dbReference>
<evidence type="ECO:0000313" key="3">
    <source>
        <dbReference type="EMBL" id="KAH7324559.1"/>
    </source>
</evidence>
<dbReference type="PANTHER" id="PTHR35778:SF1">
    <property type="entry name" value="SIGNALING MUCIN HKR1-RELATED"/>
    <property type="match status" value="1"/>
</dbReference>
<comment type="caution">
    <text evidence="3">The sequence shown here is derived from an EMBL/GenBank/DDBJ whole genome shotgun (WGS) entry which is preliminary data.</text>
</comment>
<protein>
    <submittedName>
        <fullName evidence="3">Uncharacterized protein</fullName>
    </submittedName>
</protein>
<dbReference type="GO" id="GO:0005886">
    <property type="term" value="C:plasma membrane"/>
    <property type="evidence" value="ECO:0007669"/>
    <property type="project" value="InterPro"/>
</dbReference>
<evidence type="ECO:0000256" key="2">
    <source>
        <dbReference type="SAM" id="Phobius"/>
    </source>
</evidence>
<sequence length="585" mass="60672">MISEILEPTTTEVTSAPEVSSTPISDEPSSPVSEPVSTPVTSEPPAEPTSLSLPPILPDPETSTTASESTTTASSSASPVTTVSTPITSEPTPITTDSTPVTEPTPITTDSTPITEPTPITTESTPVTEPTPITTDSTPVTEPTPITTDSTPITTVSTPTTTDTVVTPPVSETDLSTTVSTPTSDPISDPGSVTSPPTITSTPVPTPPTTTIITTPGPGDNNSTTVDPPTSEPPTSTTEPPALTTSSPVDPVTSIRPISTLTDPDAWLPTTIIGAPTTSLTFTAPTRVVTATTSQGFPSGLPVVIRPQDDTDETAPEGTVPIQIGFEYQLNYQFVAENPTAAAQIFQYLPWALADAAGIDRSRIPVIKLVPFDTVANLGYWTTLAKLHYPETLIDNLQMDLWTRNSPLYNNDLSIVRDLTAIINPRINLLGDDESGLGGAENNNGNGNENNGGGNNNNDAFDSGNRGEQSSSQQGTTAAIAVGAFGLSVMYGAAMFIVARRYKRKRQAHQRSSSVGTSEMSESQYGGNGSPALMGGALMSQEFSNYGGVAGGRESHGSGRSGMNNSVRTAGISAPVAASNTLGWN</sequence>
<feature type="compositionally biased region" description="Low complexity" evidence="1">
    <location>
        <begin position="190"/>
        <end position="248"/>
    </location>
</feature>
<keyword evidence="2" id="KW-0812">Transmembrane</keyword>
<feature type="region of interest" description="Disordered" evidence="1">
    <location>
        <begin position="438"/>
        <end position="474"/>
    </location>
</feature>
<feature type="compositionally biased region" description="Polar residues" evidence="1">
    <location>
        <begin position="175"/>
        <end position="186"/>
    </location>
</feature>
<dbReference type="GO" id="GO:0006972">
    <property type="term" value="P:hyperosmotic response"/>
    <property type="evidence" value="ECO:0007669"/>
    <property type="project" value="TreeGrafter"/>
</dbReference>
<dbReference type="EMBL" id="JAGPNK010000003">
    <property type="protein sequence ID" value="KAH7324559.1"/>
    <property type="molecule type" value="Genomic_DNA"/>
</dbReference>
<feature type="transmembrane region" description="Helical" evidence="2">
    <location>
        <begin position="478"/>
        <end position="499"/>
    </location>
</feature>
<gene>
    <name evidence="3" type="ORF">B0I35DRAFT_348315</name>
</gene>
<dbReference type="InterPro" id="IPR039295">
    <property type="entry name" value="MSB2"/>
</dbReference>
<dbReference type="PANTHER" id="PTHR35778">
    <property type="entry name" value="SIGNALING MUCIN HKR1-RELATED"/>
    <property type="match status" value="1"/>
</dbReference>
<accession>A0A8K0WUB6</accession>
<dbReference type="GO" id="GO:0009986">
    <property type="term" value="C:cell surface"/>
    <property type="evidence" value="ECO:0007669"/>
    <property type="project" value="TreeGrafter"/>
</dbReference>
<dbReference type="GO" id="GO:0007232">
    <property type="term" value="P:osmosensory signaling pathway via Sho1 osmosensor"/>
    <property type="evidence" value="ECO:0007669"/>
    <property type="project" value="InterPro"/>
</dbReference>
<feature type="compositionally biased region" description="Low complexity" evidence="1">
    <location>
        <begin position="512"/>
        <end position="523"/>
    </location>
</feature>
<dbReference type="GO" id="GO:0005034">
    <property type="term" value="F:osmosensor activity"/>
    <property type="evidence" value="ECO:0007669"/>
    <property type="project" value="InterPro"/>
</dbReference>
<dbReference type="GO" id="GO:0031505">
    <property type="term" value="P:fungal-type cell wall organization"/>
    <property type="evidence" value="ECO:0007669"/>
    <property type="project" value="TreeGrafter"/>
</dbReference>
<dbReference type="GO" id="GO:0005576">
    <property type="term" value="C:extracellular region"/>
    <property type="evidence" value="ECO:0007669"/>
    <property type="project" value="TreeGrafter"/>
</dbReference>
<feature type="compositionally biased region" description="Low complexity" evidence="1">
    <location>
        <begin position="27"/>
        <end position="44"/>
    </location>
</feature>
<feature type="compositionally biased region" description="Polar residues" evidence="1">
    <location>
        <begin position="8"/>
        <end position="24"/>
    </location>
</feature>
<organism evidence="3 4">
    <name type="scientific">Stachybotrys elegans</name>
    <dbReference type="NCBI Taxonomy" id="80388"/>
    <lineage>
        <taxon>Eukaryota</taxon>
        <taxon>Fungi</taxon>
        <taxon>Dikarya</taxon>
        <taxon>Ascomycota</taxon>
        <taxon>Pezizomycotina</taxon>
        <taxon>Sordariomycetes</taxon>
        <taxon>Hypocreomycetidae</taxon>
        <taxon>Hypocreales</taxon>
        <taxon>Stachybotryaceae</taxon>
        <taxon>Stachybotrys</taxon>
    </lineage>
</organism>
<feature type="compositionally biased region" description="Low complexity" evidence="1">
    <location>
        <begin position="59"/>
        <end position="174"/>
    </location>
</feature>
<dbReference type="Proteomes" id="UP000813444">
    <property type="component" value="Unassembled WGS sequence"/>
</dbReference>
<dbReference type="OrthoDB" id="3366093at2759"/>